<dbReference type="PANTHER" id="PTHR42949:SF3">
    <property type="entry name" value="ANAEROBIC GLYCEROL-3-PHOSPHATE DEHYDROGENASE SUBUNIT B"/>
    <property type="match status" value="1"/>
</dbReference>
<evidence type="ECO:0000256" key="1">
    <source>
        <dbReference type="ARBA" id="ARBA00023002"/>
    </source>
</evidence>
<dbReference type="InterPro" id="IPR036188">
    <property type="entry name" value="FAD/NAD-bd_sf"/>
</dbReference>
<dbReference type="EMBL" id="JBHSNO010000005">
    <property type="protein sequence ID" value="MFC5589511.1"/>
    <property type="molecule type" value="Genomic_DNA"/>
</dbReference>
<organism evidence="3 4">
    <name type="scientific">Sporosarcina soli</name>
    <dbReference type="NCBI Taxonomy" id="334736"/>
    <lineage>
        <taxon>Bacteria</taxon>
        <taxon>Bacillati</taxon>
        <taxon>Bacillota</taxon>
        <taxon>Bacilli</taxon>
        <taxon>Bacillales</taxon>
        <taxon>Caryophanaceae</taxon>
        <taxon>Sporosarcina</taxon>
    </lineage>
</organism>
<dbReference type="InterPro" id="IPR023753">
    <property type="entry name" value="FAD/NAD-binding_dom"/>
</dbReference>
<name>A0ABW0TJ72_9BACL</name>
<dbReference type="Pfam" id="PF07992">
    <property type="entry name" value="Pyr_redox_2"/>
    <property type="match status" value="1"/>
</dbReference>
<dbReference type="Gene3D" id="3.50.50.60">
    <property type="entry name" value="FAD/NAD(P)-binding domain"/>
    <property type="match status" value="3"/>
</dbReference>
<dbReference type="PANTHER" id="PTHR42949">
    <property type="entry name" value="ANAEROBIC GLYCEROL-3-PHOSPHATE DEHYDROGENASE SUBUNIT B"/>
    <property type="match status" value="1"/>
</dbReference>
<gene>
    <name evidence="3" type="ORF">ACFPRA_11465</name>
</gene>
<dbReference type="RefSeq" id="WP_381434291.1">
    <property type="nucleotide sequence ID" value="NZ_JBHSNO010000005.1"/>
</dbReference>
<keyword evidence="4" id="KW-1185">Reference proteome</keyword>
<dbReference type="PRINTS" id="PR00469">
    <property type="entry name" value="PNDRDTASEII"/>
</dbReference>
<accession>A0ABW0TJ72</accession>
<sequence>MVSLLIIGAGPAGLSAAIAAAEQGLDVKVIDEFTKSGGRLLGQLHQEPNGDWWNGIAMGEKLHQEALRVGVDIQGEVSVFDISRSATGWTVYTSQGMMETRKLLLATGASEIPIPLPGWTLPGVMSIGAAQVMGNVHRVKPGNTCVIIGANVLSMAIANELRLCGIKVKEIILPAAGSISKDAGRPEKVLASLMKLTHLAPTAILRQAGKLGKFVNPSFAIKFFPKKGIKLFDIPIRIKKAAIEIVGDEHATGVRTVAISSEGKEIPGSEKVTEADFVCIAGGLAPMSELASVVGCSFKYVPELGGHVPVHNERMQTNVPNLFVAGNITGVESAKVAMAQGKVAGLSIALESGSTSKEIELLLKVAIEEVQKTRATALMQFQPGIPEAREMVYRQFLLEEQAMKRKESVS</sequence>
<dbReference type="InterPro" id="IPR051691">
    <property type="entry name" value="Metab_Enz_Cyan_OpOx_G3PDH"/>
</dbReference>
<comment type="caution">
    <text evidence="3">The sequence shown here is derived from an EMBL/GenBank/DDBJ whole genome shotgun (WGS) entry which is preliminary data.</text>
</comment>
<dbReference type="SUPFAM" id="SSF51905">
    <property type="entry name" value="FAD/NAD(P)-binding domain"/>
    <property type="match status" value="1"/>
</dbReference>
<evidence type="ECO:0000313" key="3">
    <source>
        <dbReference type="EMBL" id="MFC5589511.1"/>
    </source>
</evidence>
<proteinExistence type="predicted"/>
<protein>
    <submittedName>
        <fullName evidence="3">NAD(P)/FAD-dependent oxidoreductase</fullName>
    </submittedName>
</protein>
<dbReference type="Proteomes" id="UP001596109">
    <property type="component" value="Unassembled WGS sequence"/>
</dbReference>
<feature type="domain" description="FAD/NAD(P)-binding" evidence="2">
    <location>
        <begin position="3"/>
        <end position="341"/>
    </location>
</feature>
<dbReference type="PRINTS" id="PR00368">
    <property type="entry name" value="FADPNR"/>
</dbReference>
<evidence type="ECO:0000313" key="4">
    <source>
        <dbReference type="Proteomes" id="UP001596109"/>
    </source>
</evidence>
<keyword evidence="1" id="KW-0560">Oxidoreductase</keyword>
<evidence type="ECO:0000259" key="2">
    <source>
        <dbReference type="Pfam" id="PF07992"/>
    </source>
</evidence>
<reference evidence="4" key="1">
    <citation type="journal article" date="2019" name="Int. J. Syst. Evol. Microbiol.">
        <title>The Global Catalogue of Microorganisms (GCM) 10K type strain sequencing project: providing services to taxonomists for standard genome sequencing and annotation.</title>
        <authorList>
            <consortium name="The Broad Institute Genomics Platform"/>
            <consortium name="The Broad Institute Genome Sequencing Center for Infectious Disease"/>
            <person name="Wu L."/>
            <person name="Ma J."/>
        </authorList>
    </citation>
    <scope>NUCLEOTIDE SEQUENCE [LARGE SCALE GENOMIC DNA]</scope>
    <source>
        <strain evidence="4">CGMCC 4.1434</strain>
    </source>
</reference>